<feature type="region of interest" description="Disordered" evidence="6">
    <location>
        <begin position="54"/>
        <end position="166"/>
    </location>
</feature>
<evidence type="ECO:0000256" key="3">
    <source>
        <dbReference type="ARBA" id="ARBA00022884"/>
    </source>
</evidence>
<keyword evidence="4" id="KW-0539">Nucleus</keyword>
<evidence type="ECO:0000256" key="5">
    <source>
        <dbReference type="PROSITE-ProRule" id="PRU00176"/>
    </source>
</evidence>
<dbReference type="GO" id="GO:0000463">
    <property type="term" value="P:maturation of LSU-rRNA from tricistronic rRNA transcript (SSU-rRNA, 5.8S rRNA, LSU-rRNA)"/>
    <property type="evidence" value="ECO:0007669"/>
    <property type="project" value="TreeGrafter"/>
</dbReference>
<evidence type="ECO:0000256" key="4">
    <source>
        <dbReference type="ARBA" id="ARBA00023242"/>
    </source>
</evidence>
<dbReference type="Proteomes" id="UP001209878">
    <property type="component" value="Unassembled WGS sequence"/>
</dbReference>
<feature type="compositionally biased region" description="Basic residues" evidence="6">
    <location>
        <begin position="93"/>
        <end position="105"/>
    </location>
</feature>
<evidence type="ECO:0000313" key="9">
    <source>
        <dbReference type="Proteomes" id="UP001209878"/>
    </source>
</evidence>
<dbReference type="EMBL" id="JAODUO010002743">
    <property type="protein sequence ID" value="KAK2150617.1"/>
    <property type="molecule type" value="Genomic_DNA"/>
</dbReference>
<dbReference type="Gene3D" id="3.30.70.330">
    <property type="match status" value="1"/>
</dbReference>
<dbReference type="PROSITE" id="PS50102">
    <property type="entry name" value="RRM"/>
    <property type="match status" value="1"/>
</dbReference>
<dbReference type="InterPro" id="IPR012677">
    <property type="entry name" value="Nucleotide-bd_a/b_plait_sf"/>
</dbReference>
<gene>
    <name evidence="8" type="ORF">NP493_2757g00000</name>
</gene>
<feature type="compositionally biased region" description="Polar residues" evidence="6">
    <location>
        <begin position="138"/>
        <end position="148"/>
    </location>
</feature>
<reference evidence="8" key="1">
    <citation type="journal article" date="2023" name="Mol. Biol. Evol.">
        <title>Third-Generation Sequencing Reveals the Adaptive Role of the Epigenome in Three Deep-Sea Polychaetes.</title>
        <authorList>
            <person name="Perez M."/>
            <person name="Aroh O."/>
            <person name="Sun Y."/>
            <person name="Lan Y."/>
            <person name="Juniper S.K."/>
            <person name="Young C.R."/>
            <person name="Angers B."/>
            <person name="Qian P.Y."/>
        </authorList>
    </citation>
    <scope>NUCLEOTIDE SEQUENCE</scope>
    <source>
        <strain evidence="8">R07B-5</strain>
    </source>
</reference>
<dbReference type="InterPro" id="IPR035979">
    <property type="entry name" value="RBD_domain_sf"/>
</dbReference>
<comment type="subcellular location">
    <subcellularLocation>
        <location evidence="1">Nucleus</location>
        <location evidence="1">Nucleolus</location>
    </subcellularLocation>
</comment>
<evidence type="ECO:0000259" key="7">
    <source>
        <dbReference type="PROSITE" id="PS50102"/>
    </source>
</evidence>
<dbReference type="SUPFAM" id="SSF54928">
    <property type="entry name" value="RNA-binding domain, RBD"/>
    <property type="match status" value="1"/>
</dbReference>
<keyword evidence="9" id="KW-1185">Reference proteome</keyword>
<evidence type="ECO:0000313" key="8">
    <source>
        <dbReference type="EMBL" id="KAK2150617.1"/>
    </source>
</evidence>
<evidence type="ECO:0000256" key="6">
    <source>
        <dbReference type="SAM" id="MobiDB-lite"/>
    </source>
</evidence>
<dbReference type="InterPro" id="IPR000504">
    <property type="entry name" value="RRM_dom"/>
</dbReference>
<feature type="domain" description="RRM" evidence="7">
    <location>
        <begin position="1"/>
        <end position="62"/>
    </location>
</feature>
<organism evidence="8 9">
    <name type="scientific">Ridgeia piscesae</name>
    <name type="common">Tubeworm</name>
    <dbReference type="NCBI Taxonomy" id="27915"/>
    <lineage>
        <taxon>Eukaryota</taxon>
        <taxon>Metazoa</taxon>
        <taxon>Spiralia</taxon>
        <taxon>Lophotrochozoa</taxon>
        <taxon>Annelida</taxon>
        <taxon>Polychaeta</taxon>
        <taxon>Sedentaria</taxon>
        <taxon>Canalipalpata</taxon>
        <taxon>Sabellida</taxon>
        <taxon>Siboglinidae</taxon>
        <taxon>Ridgeia</taxon>
    </lineage>
</organism>
<comment type="similarity">
    <text evidence="2">Belongs to the RRM RBM34 family.</text>
</comment>
<evidence type="ECO:0000256" key="2">
    <source>
        <dbReference type="ARBA" id="ARBA00007077"/>
    </source>
</evidence>
<dbReference type="PANTHER" id="PTHR23236">
    <property type="entry name" value="EUKARYOTIC TRANSLATION INITIATION FACTOR 4B/4H"/>
    <property type="match status" value="1"/>
</dbReference>
<feature type="compositionally biased region" description="Basic residues" evidence="6">
    <location>
        <begin position="126"/>
        <end position="137"/>
    </location>
</feature>
<accession>A0AAD9JD85</accession>
<evidence type="ECO:0000256" key="1">
    <source>
        <dbReference type="ARBA" id="ARBA00004604"/>
    </source>
</evidence>
<comment type="caution">
    <text evidence="8">The sequence shown here is derived from an EMBL/GenBank/DDBJ whole genome shotgun (WGS) entry which is preliminary data.</text>
</comment>
<proteinExistence type="inferred from homology"/>
<name>A0AAD9JD85_RIDPI</name>
<dbReference type="AlphaFoldDB" id="A0AAD9JD85"/>
<feature type="compositionally biased region" description="Basic and acidic residues" evidence="6">
    <location>
        <begin position="116"/>
        <end position="125"/>
    </location>
</feature>
<dbReference type="Pfam" id="PF00076">
    <property type="entry name" value="RRM_1"/>
    <property type="match status" value="1"/>
</dbReference>
<feature type="compositionally biased region" description="Basic residues" evidence="6">
    <location>
        <begin position="156"/>
        <end position="166"/>
    </location>
</feature>
<keyword evidence="3 5" id="KW-0694">RNA-binding</keyword>
<dbReference type="GO" id="GO:0019843">
    <property type="term" value="F:rRNA binding"/>
    <property type="evidence" value="ECO:0007669"/>
    <property type="project" value="TreeGrafter"/>
</dbReference>
<sequence>MREQFAICGEIENVRIVRDKKFRLGKGFGYVLFKELDSVGLALKLDGSTFRKRKLRVQRSTSNPQKAMPIAPKKGKKMKMQKTPTPDDDRPVMRRTKPKSKKNSGARRNSFMGDVSSKKKVDRQKQRVNRKKFKKTKASSSGKRTPSTGKVFARNRLAKKMKKTSQ</sequence>
<dbReference type="PANTHER" id="PTHR23236:SF25">
    <property type="entry name" value="RNA-BINDING PROTEIN 34"/>
    <property type="match status" value="1"/>
</dbReference>
<protein>
    <recommendedName>
        <fullName evidence="7">RRM domain-containing protein</fullName>
    </recommendedName>
</protein>
<dbReference type="GO" id="GO:0005730">
    <property type="term" value="C:nucleolus"/>
    <property type="evidence" value="ECO:0007669"/>
    <property type="project" value="UniProtKB-SubCell"/>
</dbReference>